<dbReference type="SUPFAM" id="SSF51735">
    <property type="entry name" value="NAD(P)-binding Rossmann-fold domains"/>
    <property type="match status" value="1"/>
</dbReference>
<dbReference type="Proteomes" id="UP000294739">
    <property type="component" value="Unassembled WGS sequence"/>
</dbReference>
<dbReference type="Gene3D" id="3.40.50.720">
    <property type="entry name" value="NAD(P)-binding Rossmann-like Domain"/>
    <property type="match status" value="1"/>
</dbReference>
<organism evidence="4 5">
    <name type="scientific">Jiangella asiatica</name>
    <dbReference type="NCBI Taxonomy" id="2530372"/>
    <lineage>
        <taxon>Bacteria</taxon>
        <taxon>Bacillati</taxon>
        <taxon>Actinomycetota</taxon>
        <taxon>Actinomycetes</taxon>
        <taxon>Jiangellales</taxon>
        <taxon>Jiangellaceae</taxon>
        <taxon>Jiangella</taxon>
    </lineage>
</organism>
<dbReference type="AlphaFoldDB" id="A0A4R5CKV4"/>
<dbReference type="Gene3D" id="3.30.360.10">
    <property type="entry name" value="Dihydrodipicolinate Reductase, domain 2"/>
    <property type="match status" value="1"/>
</dbReference>
<evidence type="ECO:0000313" key="4">
    <source>
        <dbReference type="EMBL" id="TDD99013.1"/>
    </source>
</evidence>
<dbReference type="SUPFAM" id="SSF55347">
    <property type="entry name" value="Glyceraldehyde-3-phosphate dehydrogenase-like, C-terminal domain"/>
    <property type="match status" value="1"/>
</dbReference>
<evidence type="ECO:0000256" key="1">
    <source>
        <dbReference type="SAM" id="MobiDB-lite"/>
    </source>
</evidence>
<dbReference type="Pfam" id="PF22725">
    <property type="entry name" value="GFO_IDH_MocA_C3"/>
    <property type="match status" value="1"/>
</dbReference>
<name>A0A4R5CKV4_9ACTN</name>
<evidence type="ECO:0000259" key="2">
    <source>
        <dbReference type="Pfam" id="PF01408"/>
    </source>
</evidence>
<feature type="domain" description="GFO/IDH/MocA-like oxidoreductase" evidence="3">
    <location>
        <begin position="135"/>
        <end position="253"/>
    </location>
</feature>
<dbReference type="InterPro" id="IPR036291">
    <property type="entry name" value="NAD(P)-bd_dom_sf"/>
</dbReference>
<dbReference type="RefSeq" id="WP_131900699.1">
    <property type="nucleotide sequence ID" value="NZ_SMKZ01000061.1"/>
</dbReference>
<feature type="region of interest" description="Disordered" evidence="1">
    <location>
        <begin position="324"/>
        <end position="347"/>
    </location>
</feature>
<gene>
    <name evidence="4" type="ORF">E1269_27650</name>
</gene>
<comment type="caution">
    <text evidence="4">The sequence shown here is derived from an EMBL/GenBank/DDBJ whole genome shotgun (WGS) entry which is preliminary data.</text>
</comment>
<dbReference type="EMBL" id="SMKZ01000061">
    <property type="protein sequence ID" value="TDD99013.1"/>
    <property type="molecule type" value="Genomic_DNA"/>
</dbReference>
<sequence length="347" mass="36210">MGAPRIAVVGTGWWAASHHIPALARYDGAELVALCDPLPERAGELASRYGVPRVASSLAELIDDGGVDGVVVATPHATHHELARAALDAGLHVLVEKTMTTTAADAFDLVTAAEAAGLHLSVGYTYQYSATVDFAREAVRGEIGELVQVIAEFSSVTADIFAASGDSGTYSARLGGGQAHTQVTHVMGMVCWVTGREVSQVVAFTDHRGFGVDLDDVAAFRFDGGGTGVVASTGMGRQGIRHGVRYIGTTGSVDQDLLAARVVLHRADSSRVVRVPPASQPAYPTEAPARSFADLIAGTGPNRAPARPAAATVAFLETMLTAARTGRAERVPPLPPRPVRLGTPRRH</sequence>
<evidence type="ECO:0000313" key="5">
    <source>
        <dbReference type="Proteomes" id="UP000294739"/>
    </source>
</evidence>
<dbReference type="InterPro" id="IPR000683">
    <property type="entry name" value="Gfo/Idh/MocA-like_OxRdtase_N"/>
</dbReference>
<evidence type="ECO:0000259" key="3">
    <source>
        <dbReference type="Pfam" id="PF22725"/>
    </source>
</evidence>
<protein>
    <submittedName>
        <fullName evidence="4">Gfo/Idh/MocA family oxidoreductase</fullName>
    </submittedName>
</protein>
<feature type="domain" description="Gfo/Idh/MocA-like oxidoreductase N-terminal" evidence="2">
    <location>
        <begin position="5"/>
        <end position="124"/>
    </location>
</feature>
<dbReference type="InParanoid" id="A0A4R5CKV4"/>
<dbReference type="PANTHER" id="PTHR43377">
    <property type="entry name" value="BILIVERDIN REDUCTASE A"/>
    <property type="match status" value="1"/>
</dbReference>
<dbReference type="InterPro" id="IPR051450">
    <property type="entry name" value="Gfo/Idh/MocA_Oxidoreductases"/>
</dbReference>
<dbReference type="GO" id="GO:0000166">
    <property type="term" value="F:nucleotide binding"/>
    <property type="evidence" value="ECO:0007669"/>
    <property type="project" value="InterPro"/>
</dbReference>
<reference evidence="4 5" key="1">
    <citation type="submission" date="2019-03" db="EMBL/GenBank/DDBJ databases">
        <title>Draft genome sequences of novel Actinobacteria.</title>
        <authorList>
            <person name="Sahin N."/>
            <person name="Ay H."/>
            <person name="Saygin H."/>
        </authorList>
    </citation>
    <scope>NUCLEOTIDE SEQUENCE [LARGE SCALE GENOMIC DNA]</scope>
    <source>
        <strain evidence="4 5">5K138</strain>
    </source>
</reference>
<accession>A0A4R5CKV4</accession>
<dbReference type="OrthoDB" id="9792085at2"/>
<proteinExistence type="predicted"/>
<keyword evidence="5" id="KW-1185">Reference proteome</keyword>
<dbReference type="PANTHER" id="PTHR43377:SF1">
    <property type="entry name" value="BILIVERDIN REDUCTASE A"/>
    <property type="match status" value="1"/>
</dbReference>
<dbReference type="Pfam" id="PF01408">
    <property type="entry name" value="GFO_IDH_MocA"/>
    <property type="match status" value="1"/>
</dbReference>
<dbReference type="InterPro" id="IPR055170">
    <property type="entry name" value="GFO_IDH_MocA-like_dom"/>
</dbReference>